<sequence length="91" mass="10411">MPPFCCFALAMVRLRMITAVPIFCHLLDTTYEIGTLIWLPSLRVSEMKSQDGQMCHVPSVMMSAFTTMLRKNIARRCMSWQQGNFQSCQSS</sequence>
<dbReference type="EMBL" id="GIFC01004376">
    <property type="protein sequence ID" value="MXU86459.1"/>
    <property type="molecule type" value="Transcribed_RNA"/>
</dbReference>
<accession>A0A6B0U1S5</accession>
<name>A0A6B0U1S5_IXORI</name>
<proteinExistence type="predicted"/>
<keyword evidence="1" id="KW-0732">Signal</keyword>
<feature type="chain" id="PRO_5025628153" evidence="1">
    <location>
        <begin position="20"/>
        <end position="91"/>
    </location>
</feature>
<organism evidence="2">
    <name type="scientific">Ixodes ricinus</name>
    <name type="common">Common tick</name>
    <name type="synonym">Acarus ricinus</name>
    <dbReference type="NCBI Taxonomy" id="34613"/>
    <lineage>
        <taxon>Eukaryota</taxon>
        <taxon>Metazoa</taxon>
        <taxon>Ecdysozoa</taxon>
        <taxon>Arthropoda</taxon>
        <taxon>Chelicerata</taxon>
        <taxon>Arachnida</taxon>
        <taxon>Acari</taxon>
        <taxon>Parasitiformes</taxon>
        <taxon>Ixodida</taxon>
        <taxon>Ixodoidea</taxon>
        <taxon>Ixodidae</taxon>
        <taxon>Ixodinae</taxon>
        <taxon>Ixodes</taxon>
    </lineage>
</organism>
<reference evidence="2" key="1">
    <citation type="submission" date="2019-12" db="EMBL/GenBank/DDBJ databases">
        <title>An insight into the sialome of adult female Ixodes ricinus ticks feeding for 6 days.</title>
        <authorList>
            <person name="Perner J."/>
            <person name="Ribeiro J.M.C."/>
        </authorList>
    </citation>
    <scope>NUCLEOTIDE SEQUENCE</scope>
    <source>
        <strain evidence="2">Semi-engorged</strain>
        <tissue evidence="2">Salivary glands</tissue>
    </source>
</reference>
<evidence type="ECO:0000256" key="1">
    <source>
        <dbReference type="SAM" id="SignalP"/>
    </source>
</evidence>
<evidence type="ECO:0000313" key="2">
    <source>
        <dbReference type="EMBL" id="MXU86459.1"/>
    </source>
</evidence>
<feature type="signal peptide" evidence="1">
    <location>
        <begin position="1"/>
        <end position="19"/>
    </location>
</feature>
<protein>
    <submittedName>
        <fullName evidence="2">Putative secreted protein</fullName>
    </submittedName>
</protein>
<dbReference type="AlphaFoldDB" id="A0A6B0U1S5"/>